<proteinExistence type="predicted"/>
<evidence type="ECO:0000256" key="6">
    <source>
        <dbReference type="ARBA" id="ARBA00023163"/>
    </source>
</evidence>
<keyword evidence="1" id="KW-0479">Metal-binding</keyword>
<evidence type="ECO:0000256" key="4">
    <source>
        <dbReference type="ARBA" id="ARBA00023015"/>
    </source>
</evidence>
<protein>
    <recommendedName>
        <fullName evidence="9">Nuclear receptor domain-containing protein</fullName>
    </recommendedName>
</protein>
<dbReference type="InterPro" id="IPR001628">
    <property type="entry name" value="Znf_hrmn_rcpt"/>
</dbReference>
<dbReference type="GO" id="GO:0004879">
    <property type="term" value="F:nuclear receptor activity"/>
    <property type="evidence" value="ECO:0007669"/>
    <property type="project" value="TreeGrafter"/>
</dbReference>
<organism evidence="10 11">
    <name type="scientific">Rotaria magnacalcarata</name>
    <dbReference type="NCBI Taxonomy" id="392030"/>
    <lineage>
        <taxon>Eukaryota</taxon>
        <taxon>Metazoa</taxon>
        <taxon>Spiralia</taxon>
        <taxon>Gnathifera</taxon>
        <taxon>Rotifera</taxon>
        <taxon>Eurotatoria</taxon>
        <taxon>Bdelloidea</taxon>
        <taxon>Philodinida</taxon>
        <taxon>Philodinidae</taxon>
        <taxon>Rotaria</taxon>
    </lineage>
</organism>
<dbReference type="SUPFAM" id="SSF48508">
    <property type="entry name" value="Nuclear receptor ligand-binding domain"/>
    <property type="match status" value="1"/>
</dbReference>
<dbReference type="AlphaFoldDB" id="A0A815Q265"/>
<evidence type="ECO:0000313" key="10">
    <source>
        <dbReference type="EMBL" id="CAF1457201.1"/>
    </source>
</evidence>
<keyword evidence="5" id="KW-0238">DNA-binding</keyword>
<evidence type="ECO:0000259" key="9">
    <source>
        <dbReference type="PROSITE" id="PS51030"/>
    </source>
</evidence>
<evidence type="ECO:0000256" key="7">
    <source>
        <dbReference type="ARBA" id="ARBA00023170"/>
    </source>
</evidence>
<dbReference type="PRINTS" id="PR00047">
    <property type="entry name" value="STROIDFINGER"/>
</dbReference>
<dbReference type="EMBL" id="CAJNOW010005695">
    <property type="protein sequence ID" value="CAF1457201.1"/>
    <property type="molecule type" value="Genomic_DNA"/>
</dbReference>
<dbReference type="InterPro" id="IPR050234">
    <property type="entry name" value="Nuclear_hormone_rcpt_NR1"/>
</dbReference>
<name>A0A815Q265_9BILA</name>
<feature type="domain" description="Nuclear receptor" evidence="9">
    <location>
        <begin position="77"/>
        <end position="153"/>
    </location>
</feature>
<dbReference type="Pfam" id="PF00105">
    <property type="entry name" value="zf-C4"/>
    <property type="match status" value="1"/>
</dbReference>
<evidence type="ECO:0000256" key="5">
    <source>
        <dbReference type="ARBA" id="ARBA00023125"/>
    </source>
</evidence>
<dbReference type="GO" id="GO:0000978">
    <property type="term" value="F:RNA polymerase II cis-regulatory region sequence-specific DNA binding"/>
    <property type="evidence" value="ECO:0007669"/>
    <property type="project" value="TreeGrafter"/>
</dbReference>
<dbReference type="GO" id="GO:0000122">
    <property type="term" value="P:negative regulation of transcription by RNA polymerase II"/>
    <property type="evidence" value="ECO:0007669"/>
    <property type="project" value="TreeGrafter"/>
</dbReference>
<dbReference type="GO" id="GO:0045944">
    <property type="term" value="P:positive regulation of transcription by RNA polymerase II"/>
    <property type="evidence" value="ECO:0007669"/>
    <property type="project" value="TreeGrafter"/>
</dbReference>
<reference evidence="10" key="1">
    <citation type="submission" date="2021-02" db="EMBL/GenBank/DDBJ databases">
        <authorList>
            <person name="Nowell W R."/>
        </authorList>
    </citation>
    <scope>NUCLEOTIDE SEQUENCE</scope>
</reference>
<gene>
    <name evidence="10" type="ORF">KQP761_LOCUS12307</name>
</gene>
<keyword evidence="7" id="KW-0675">Receptor</keyword>
<dbReference type="SUPFAM" id="SSF57716">
    <property type="entry name" value="Glucocorticoid receptor-like (DNA-binding domain)"/>
    <property type="match status" value="1"/>
</dbReference>
<dbReference type="Proteomes" id="UP000663834">
    <property type="component" value="Unassembled WGS sequence"/>
</dbReference>
<dbReference type="Gene3D" id="3.30.50.10">
    <property type="entry name" value="Erythroid Transcription Factor GATA-1, subunit A"/>
    <property type="match status" value="1"/>
</dbReference>
<dbReference type="PROSITE" id="PS00031">
    <property type="entry name" value="NUCLEAR_REC_DBD_1"/>
    <property type="match status" value="1"/>
</dbReference>
<dbReference type="SMART" id="SM00399">
    <property type="entry name" value="ZnF_C4"/>
    <property type="match status" value="1"/>
</dbReference>
<evidence type="ECO:0000256" key="3">
    <source>
        <dbReference type="ARBA" id="ARBA00022833"/>
    </source>
</evidence>
<keyword evidence="2" id="KW-0863">Zinc-finger</keyword>
<accession>A0A815Q265</accession>
<dbReference type="GO" id="GO:0030154">
    <property type="term" value="P:cell differentiation"/>
    <property type="evidence" value="ECO:0007669"/>
    <property type="project" value="TreeGrafter"/>
</dbReference>
<evidence type="ECO:0000313" key="11">
    <source>
        <dbReference type="Proteomes" id="UP000663834"/>
    </source>
</evidence>
<dbReference type="InterPro" id="IPR035500">
    <property type="entry name" value="NHR-like_dom_sf"/>
</dbReference>
<dbReference type="InterPro" id="IPR013088">
    <property type="entry name" value="Znf_NHR/GATA"/>
</dbReference>
<dbReference type="GO" id="GO:0008270">
    <property type="term" value="F:zinc ion binding"/>
    <property type="evidence" value="ECO:0007669"/>
    <property type="project" value="UniProtKB-KW"/>
</dbReference>
<dbReference type="PANTHER" id="PTHR24082">
    <property type="entry name" value="NUCLEAR HORMONE RECEPTOR"/>
    <property type="match status" value="1"/>
</dbReference>
<keyword evidence="8" id="KW-0539">Nucleus</keyword>
<evidence type="ECO:0000256" key="1">
    <source>
        <dbReference type="ARBA" id="ARBA00022723"/>
    </source>
</evidence>
<keyword evidence="6" id="KW-0804">Transcription</keyword>
<evidence type="ECO:0000256" key="8">
    <source>
        <dbReference type="ARBA" id="ARBA00023242"/>
    </source>
</evidence>
<sequence length="499" mass="56855">MTSTESTSATNSKKRRIMIITADESIIEQFQSSGNATLFKSIVLDANDTNIEVSHSNMSGVLQEGQTSTNRKTKTGTLTCVVCGSAANGYNFDAISCESCKAFFRRNALKDLETVECRRNGDCDVTLESRRRCSACRLAKCLKSGMKRDRLLTAEQKAVKRRKIEENRIQTLKVTEDNQNLVSEIKQEKSQPLASPAVTTSSETNGTNLLRLKDYTDLLPQKKTDGSQKLLSYEELQRVQTIQLSFEQRIELAARDGLPWNPSIHTSTLLQHLNARSVSAMRLLSFFKQIPEFNDLVVQDKVTLIKYNLMPLFILNCTLGYNSETDKIIEADSDAPWDSTILAQVHGHDIYMKVKKIFESFVRIAQYDPRIIQLALIVLILTKGFSATNDSTEPCLDDGMAVYRAQNYYTELLWKYLETIHGYGKAVHIFNELVAHFTSWQMLQYYLHSNLRNVLSPTEMNELLPIMKSLLPIKFFFFLFHCIKSKVKQTVLFLCFYNK</sequence>
<dbReference type="OrthoDB" id="6352325at2759"/>
<dbReference type="Gene3D" id="1.10.565.10">
    <property type="entry name" value="Retinoid X Receptor"/>
    <property type="match status" value="1"/>
</dbReference>
<evidence type="ECO:0000256" key="2">
    <source>
        <dbReference type="ARBA" id="ARBA00022771"/>
    </source>
</evidence>
<comment type="caution">
    <text evidence="10">The sequence shown here is derived from an EMBL/GenBank/DDBJ whole genome shotgun (WGS) entry which is preliminary data.</text>
</comment>
<dbReference type="PROSITE" id="PS51030">
    <property type="entry name" value="NUCLEAR_REC_DBD_2"/>
    <property type="match status" value="1"/>
</dbReference>
<keyword evidence="3" id="KW-0862">Zinc</keyword>
<keyword evidence="4" id="KW-0805">Transcription regulation</keyword>
<dbReference type="PANTHER" id="PTHR24082:SF283">
    <property type="entry name" value="NUCLEAR HORMONE RECEPTOR HR96"/>
    <property type="match status" value="1"/>
</dbReference>